<dbReference type="EMBL" id="DVMJ01000114">
    <property type="protein sequence ID" value="HIU14806.1"/>
    <property type="molecule type" value="Genomic_DNA"/>
</dbReference>
<dbReference type="GO" id="GO:0005886">
    <property type="term" value="C:plasma membrane"/>
    <property type="evidence" value="ECO:0007669"/>
    <property type="project" value="TreeGrafter"/>
</dbReference>
<dbReference type="InterPro" id="IPR003439">
    <property type="entry name" value="ABC_transporter-like_ATP-bd"/>
</dbReference>
<keyword evidence="3" id="KW-0472">Membrane</keyword>
<dbReference type="InterPro" id="IPR027417">
    <property type="entry name" value="P-loop_NTPase"/>
</dbReference>
<dbReference type="Proteomes" id="UP000824175">
    <property type="component" value="Unassembled WGS sequence"/>
</dbReference>
<dbReference type="GO" id="GO:0016887">
    <property type="term" value="F:ATP hydrolysis activity"/>
    <property type="evidence" value="ECO:0007669"/>
    <property type="project" value="InterPro"/>
</dbReference>
<accession>A0A9D1HRB8</accession>
<sequence>MIQIKHLCIRYQNKVIIPDFNFTAKAGEVTLISGRSGCGKSSVLSYIGCLETHPCQSYQYAHQEISHWNREQKVALRREHFAYVFQERNLLSHLTVKETLALYAEVPHEKIQAYMQEVKLTHRLDVLVENLSGGEKQRFALVLALLKDPRVLLADEPTNSVDRQTEAIIFTLLGKFAHEEKRCVIIVSHAKVAIQIADVLYQIQDGRYRCWRKPNEGYTQEQLSPSPSHGAEFFRRYRKKASFIHQKKMLVFSLLAALLFMAGFGLWAKTVQQLTSLGELRTILINSQDLFTDSQIDNYQNQPGIIFVDYFYEIPQDDYLIQSYDVHQNKANPLSKEEILIEQAFADQQGLVSGDSFFLEAFNQEMTIKGIVEEPLYDSSVSSDGMSVYVSQAWFEDIPSTMLVVYADTMEHYLDFIANVHSEVGIGHRMINESQYALEQESSGIFANLQADILQNIVLILFGLGIVIELVAYYTHLHDFGLLVSKGISWQELDSMLVLRAGRIALGEMAIALLVSILAGLFMQYIVFLISAILAKHLCVVLFEHFFTTRISPYRLLKW</sequence>
<feature type="transmembrane region" description="Helical" evidence="3">
    <location>
        <begin position="457"/>
        <end position="476"/>
    </location>
</feature>
<keyword evidence="2 5" id="KW-0067">ATP-binding</keyword>
<dbReference type="GO" id="GO:0005524">
    <property type="term" value="F:ATP binding"/>
    <property type="evidence" value="ECO:0007669"/>
    <property type="project" value="UniProtKB-KW"/>
</dbReference>
<dbReference type="PROSITE" id="PS50893">
    <property type="entry name" value="ABC_TRANSPORTER_2"/>
    <property type="match status" value="1"/>
</dbReference>
<keyword evidence="3" id="KW-1133">Transmembrane helix</keyword>
<dbReference type="GO" id="GO:0022857">
    <property type="term" value="F:transmembrane transporter activity"/>
    <property type="evidence" value="ECO:0007669"/>
    <property type="project" value="TreeGrafter"/>
</dbReference>
<dbReference type="Gene3D" id="3.40.50.300">
    <property type="entry name" value="P-loop containing nucleotide triphosphate hydrolases"/>
    <property type="match status" value="1"/>
</dbReference>
<evidence type="ECO:0000256" key="2">
    <source>
        <dbReference type="ARBA" id="ARBA00022840"/>
    </source>
</evidence>
<protein>
    <submittedName>
        <fullName evidence="5">ABC transporter ATP-binding protein</fullName>
    </submittedName>
</protein>
<dbReference type="PROSITE" id="PS00211">
    <property type="entry name" value="ABC_TRANSPORTER_1"/>
    <property type="match status" value="1"/>
</dbReference>
<proteinExistence type="predicted"/>
<feature type="domain" description="ABC transporter" evidence="4">
    <location>
        <begin position="2"/>
        <end position="230"/>
    </location>
</feature>
<reference evidence="5" key="2">
    <citation type="journal article" date="2021" name="PeerJ">
        <title>Extensive microbial diversity within the chicken gut microbiome revealed by metagenomics and culture.</title>
        <authorList>
            <person name="Gilroy R."/>
            <person name="Ravi A."/>
            <person name="Getino M."/>
            <person name="Pursley I."/>
            <person name="Horton D.L."/>
            <person name="Alikhan N.F."/>
            <person name="Baker D."/>
            <person name="Gharbi K."/>
            <person name="Hall N."/>
            <person name="Watson M."/>
            <person name="Adriaenssens E.M."/>
            <person name="Foster-Nyarko E."/>
            <person name="Jarju S."/>
            <person name="Secka A."/>
            <person name="Antonio M."/>
            <person name="Oren A."/>
            <person name="Chaudhuri R.R."/>
            <person name="La Ragione R."/>
            <person name="Hildebrand F."/>
            <person name="Pallen M.J."/>
        </authorList>
    </citation>
    <scope>NUCLEOTIDE SEQUENCE</scope>
    <source>
        <strain evidence="5">CHK195-11698</strain>
    </source>
</reference>
<dbReference type="Pfam" id="PF00005">
    <property type="entry name" value="ABC_tran"/>
    <property type="match status" value="1"/>
</dbReference>
<feature type="transmembrane region" description="Helical" evidence="3">
    <location>
        <begin position="497"/>
        <end position="519"/>
    </location>
</feature>
<evidence type="ECO:0000256" key="3">
    <source>
        <dbReference type="SAM" id="Phobius"/>
    </source>
</evidence>
<gene>
    <name evidence="5" type="ORF">IAD15_12205</name>
</gene>
<dbReference type="InterPro" id="IPR015854">
    <property type="entry name" value="ABC_transpr_LolD-like"/>
</dbReference>
<dbReference type="InterPro" id="IPR017871">
    <property type="entry name" value="ABC_transporter-like_CS"/>
</dbReference>
<evidence type="ECO:0000256" key="1">
    <source>
        <dbReference type="ARBA" id="ARBA00022741"/>
    </source>
</evidence>
<keyword evidence="3" id="KW-0812">Transmembrane</keyword>
<dbReference type="SUPFAM" id="SSF52540">
    <property type="entry name" value="P-loop containing nucleoside triphosphate hydrolases"/>
    <property type="match status" value="1"/>
</dbReference>
<dbReference type="PANTHER" id="PTHR24220">
    <property type="entry name" value="IMPORT ATP-BINDING PROTEIN"/>
    <property type="match status" value="1"/>
</dbReference>
<dbReference type="InterPro" id="IPR003593">
    <property type="entry name" value="AAA+_ATPase"/>
</dbReference>
<dbReference type="SMART" id="SM00382">
    <property type="entry name" value="AAA"/>
    <property type="match status" value="1"/>
</dbReference>
<feature type="transmembrane region" description="Helical" evidence="3">
    <location>
        <begin position="525"/>
        <end position="547"/>
    </location>
</feature>
<reference evidence="5" key="1">
    <citation type="submission" date="2020-10" db="EMBL/GenBank/DDBJ databases">
        <authorList>
            <person name="Gilroy R."/>
        </authorList>
    </citation>
    <scope>NUCLEOTIDE SEQUENCE</scope>
    <source>
        <strain evidence="5">CHK195-11698</strain>
    </source>
</reference>
<evidence type="ECO:0000313" key="5">
    <source>
        <dbReference type="EMBL" id="HIU14806.1"/>
    </source>
</evidence>
<feature type="transmembrane region" description="Helical" evidence="3">
    <location>
        <begin position="249"/>
        <end position="268"/>
    </location>
</feature>
<keyword evidence="1" id="KW-0547">Nucleotide-binding</keyword>
<name>A0A9D1HRB8_9FIRM</name>
<evidence type="ECO:0000313" key="6">
    <source>
        <dbReference type="Proteomes" id="UP000824175"/>
    </source>
</evidence>
<dbReference type="AlphaFoldDB" id="A0A9D1HRB8"/>
<comment type="caution">
    <text evidence="5">The sequence shown here is derived from an EMBL/GenBank/DDBJ whole genome shotgun (WGS) entry which is preliminary data.</text>
</comment>
<organism evidence="5 6">
    <name type="scientific">Candidatus Fimiplasma intestinipullorum</name>
    <dbReference type="NCBI Taxonomy" id="2840825"/>
    <lineage>
        <taxon>Bacteria</taxon>
        <taxon>Bacillati</taxon>
        <taxon>Bacillota</taxon>
        <taxon>Clostridia</taxon>
        <taxon>Eubacteriales</taxon>
        <taxon>Candidatus Fimiplasma</taxon>
    </lineage>
</organism>
<evidence type="ECO:0000259" key="4">
    <source>
        <dbReference type="PROSITE" id="PS50893"/>
    </source>
</evidence>